<organism evidence="2 3">
    <name type="scientific">Leptomonas seymouri</name>
    <dbReference type="NCBI Taxonomy" id="5684"/>
    <lineage>
        <taxon>Eukaryota</taxon>
        <taxon>Discoba</taxon>
        <taxon>Euglenozoa</taxon>
        <taxon>Kinetoplastea</taxon>
        <taxon>Metakinetoplastina</taxon>
        <taxon>Trypanosomatida</taxon>
        <taxon>Trypanosomatidae</taxon>
        <taxon>Leishmaniinae</taxon>
        <taxon>Leptomonas</taxon>
    </lineage>
</organism>
<protein>
    <submittedName>
        <fullName evidence="2">Uncharacterized protein</fullName>
    </submittedName>
</protein>
<accession>A0A0N1I2M1</accession>
<sequence length="1092" mass="122344">MWGGVKKRTHYGDIFKKWSASRGLEELRIALYKEPRPWYIAYSLHQCNHLLQDHHCARLLAWCTSIVELRPSLSAKQEAYQYTQEMFQLFMRHHKVGREALNEYLRLCAVGADLTSAFEWFKYWQEAQLDDCAALHTLTWLLQASRATPNDAHAEDMALTVMDLYTNRFAKLREGSAEEGGETGSAARASPAPPPLSHYEPTSPEDGEGLRRFFSVFKALAPRLQQHPLLSQFLDTMPLSVEEAEANCAAFGWPMDSVHRVFPQLEQHVSTSDYAPEAPLLYASTTPPRLRDSLLHVNFIAKLESSAESHSVADAVALVEEYERRVKEERERASGERTPALRKRCSEDELWHHTSDPSAAAYRRRLVTEGGITPELYHYLITALATTQPTAALRTLEGMEAANLRPLDLTRAALIVAVRDSVEDQRRLFRQQLEEMETRNRLDEDFDTYKVVEAYWKYDYTEFFHYRNALNRAQFYLFLLARLGPQPLQQLLLDTQTHGSLATAEDLVVLDEDLRQASRLFFRSRVGRGPVQAALDTISHHMPKLDISLMGTLPHFENYCVEVADDIAHSEGAIQALLCPYSTIYVLDTSFIETSESFLSLRAASSTTDKEGGDGAASQMLVLIPYLSLAQLASSVSSADGFTSFDPAMQQAIRSEPFLASQRLRALFAMLNASSARPTSPPSCTTASGEGKEQLPGCARRVLSRRTRVLHFTECLCANLVEQEVLDSFHLAPATNDNDQLLLVLAMLSCLKPRSARLVLCTDDRQLVKQLGSLQHSSLFGSAVEVISTAPPANLDLEKDLINDNPIWRDDLWSAAQDFKPQLDMKAELPPPDPSYTNDLDKESRSEVDFHQQDDGQKIISSAPGDASTAVEETNDSPWLALLEEQDELQAKDDMSHATPLLVSPRTPPGSSTPAGASTALSTASPDSASPAVLSSVEEEQELRDRLMSLYETPFDVVPVGVQMKEASALGSVFTEFDSMDPEQREARTAYRAAARSRLAQGEGGDVGAREPKRSRRRSMLEREMLANRGCSNKERFHMARRLSNQSGGRVPFSMRYRVVEANVRDPRNSHLRKMYEAGLEKKRAAFKRRHG</sequence>
<dbReference type="AlphaFoldDB" id="A0A0N1I2M1"/>
<dbReference type="OMA" id="CARLLAW"/>
<evidence type="ECO:0000313" key="2">
    <source>
        <dbReference type="EMBL" id="KPI84888.1"/>
    </source>
</evidence>
<feature type="compositionally biased region" description="Basic and acidic residues" evidence="1">
    <location>
        <begin position="839"/>
        <end position="857"/>
    </location>
</feature>
<name>A0A0N1I2M1_LEPSE</name>
<dbReference type="Proteomes" id="UP000038009">
    <property type="component" value="Unassembled WGS sequence"/>
</dbReference>
<reference evidence="2 3" key="1">
    <citation type="journal article" date="2015" name="PLoS Pathog.">
        <title>Leptomonas seymouri: Adaptations to the Dixenous Life Cycle Analyzed by Genome Sequencing, Transcriptome Profiling and Co-infection with Leishmania donovani.</title>
        <authorList>
            <person name="Kraeva N."/>
            <person name="Butenko A."/>
            <person name="Hlavacova J."/>
            <person name="Kostygov A."/>
            <person name="Myskova J."/>
            <person name="Grybchuk D."/>
            <person name="Lestinova T."/>
            <person name="Votypka J."/>
            <person name="Volf P."/>
            <person name="Opperdoes F."/>
            <person name="Flegontov P."/>
            <person name="Lukes J."/>
            <person name="Yurchenko V."/>
        </authorList>
    </citation>
    <scope>NUCLEOTIDE SEQUENCE [LARGE SCALE GENOMIC DNA]</scope>
    <source>
        <strain evidence="2 3">ATCC 30220</strain>
    </source>
</reference>
<feature type="region of interest" description="Disordered" evidence="1">
    <location>
        <begin position="824"/>
        <end position="877"/>
    </location>
</feature>
<dbReference type="VEuPathDB" id="TriTrypDB:Lsey_0224_0140"/>
<feature type="region of interest" description="Disordered" evidence="1">
    <location>
        <begin position="899"/>
        <end position="938"/>
    </location>
</feature>
<evidence type="ECO:0000256" key="1">
    <source>
        <dbReference type="SAM" id="MobiDB-lite"/>
    </source>
</evidence>
<dbReference type="EMBL" id="LJSK01000224">
    <property type="protein sequence ID" value="KPI84888.1"/>
    <property type="molecule type" value="Genomic_DNA"/>
</dbReference>
<keyword evidence="3" id="KW-1185">Reference proteome</keyword>
<dbReference type="OrthoDB" id="272421at2759"/>
<comment type="caution">
    <text evidence="2">The sequence shown here is derived from an EMBL/GenBank/DDBJ whole genome shotgun (WGS) entry which is preliminary data.</text>
</comment>
<feature type="compositionally biased region" description="Polar residues" evidence="1">
    <location>
        <begin position="909"/>
        <end position="928"/>
    </location>
</feature>
<gene>
    <name evidence="2" type="ORF">ABL78_6070</name>
</gene>
<feature type="region of interest" description="Disordered" evidence="1">
    <location>
        <begin position="175"/>
        <end position="205"/>
    </location>
</feature>
<feature type="region of interest" description="Disordered" evidence="1">
    <location>
        <begin position="996"/>
        <end position="1017"/>
    </location>
</feature>
<evidence type="ECO:0000313" key="3">
    <source>
        <dbReference type="Proteomes" id="UP000038009"/>
    </source>
</evidence>
<proteinExistence type="predicted"/>